<proteinExistence type="predicted"/>
<sequence length="283" mass="31015">MSFVLHELRETVAVRWRVELAGREPAVRAYRSAKDREPAGREPAVHTHWSTKVSYYRAIEELLAGGADPEELGWTDIVAAVRPRGSRSTFFAVAGPHAKKPLVGAYRLGPGPVREIAGLLSRSAAPEMLVDETKVWSYWPHRDGWMDELFRGDGVAAAECLIRVLLDWAVREPALAAALDHAPPACAIEDLVVIRAGRTPAAEAARLLREAIRLRLAGGCSTDGVVHLLCREFSPAPSQASGNRPLARAIDQLTRNSRTPSDQRRQAIAMMRDAIAVLESEPE</sequence>
<reference evidence="1 2" key="1">
    <citation type="submission" date="2024-10" db="EMBL/GenBank/DDBJ databases">
        <title>The Natural Products Discovery Center: Release of the First 8490 Sequenced Strains for Exploring Actinobacteria Biosynthetic Diversity.</title>
        <authorList>
            <person name="Kalkreuter E."/>
            <person name="Kautsar S.A."/>
            <person name="Yang D."/>
            <person name="Bader C.D."/>
            <person name="Teijaro C.N."/>
            <person name="Fluegel L."/>
            <person name="Davis C.M."/>
            <person name="Simpson J.R."/>
            <person name="Lauterbach L."/>
            <person name="Steele A.D."/>
            <person name="Gui C."/>
            <person name="Meng S."/>
            <person name="Li G."/>
            <person name="Viehrig K."/>
            <person name="Ye F."/>
            <person name="Su P."/>
            <person name="Kiefer A.F."/>
            <person name="Nichols A."/>
            <person name="Cepeda A.J."/>
            <person name="Yan W."/>
            <person name="Fan B."/>
            <person name="Jiang Y."/>
            <person name="Adhikari A."/>
            <person name="Zheng C.-J."/>
            <person name="Schuster L."/>
            <person name="Cowan T.M."/>
            <person name="Smanski M.J."/>
            <person name="Chevrette M.G."/>
            <person name="De Carvalho L.P.S."/>
            <person name="Shen B."/>
        </authorList>
    </citation>
    <scope>NUCLEOTIDE SEQUENCE [LARGE SCALE GENOMIC DNA]</scope>
    <source>
        <strain evidence="1 2">NPDC000087</strain>
    </source>
</reference>
<gene>
    <name evidence="1" type="ORF">ACFY35_10840</name>
</gene>
<protein>
    <submittedName>
        <fullName evidence="1">Uncharacterized protein</fullName>
    </submittedName>
</protein>
<comment type="caution">
    <text evidence="1">The sequence shown here is derived from an EMBL/GenBank/DDBJ whole genome shotgun (WGS) entry which is preliminary data.</text>
</comment>
<keyword evidence="2" id="KW-1185">Reference proteome</keyword>
<dbReference type="Proteomes" id="UP001602245">
    <property type="component" value="Unassembled WGS sequence"/>
</dbReference>
<evidence type="ECO:0000313" key="1">
    <source>
        <dbReference type="EMBL" id="MFF5289930.1"/>
    </source>
</evidence>
<evidence type="ECO:0000313" key="2">
    <source>
        <dbReference type="Proteomes" id="UP001602245"/>
    </source>
</evidence>
<accession>A0ABW6WBP8</accession>
<dbReference type="EMBL" id="JBIAZU010000002">
    <property type="protein sequence ID" value="MFF5289930.1"/>
    <property type="molecule type" value="Genomic_DNA"/>
</dbReference>
<organism evidence="1 2">
    <name type="scientific">Paractinoplanes globisporus</name>
    <dbReference type="NCBI Taxonomy" id="113565"/>
    <lineage>
        <taxon>Bacteria</taxon>
        <taxon>Bacillati</taxon>
        <taxon>Actinomycetota</taxon>
        <taxon>Actinomycetes</taxon>
        <taxon>Micromonosporales</taxon>
        <taxon>Micromonosporaceae</taxon>
        <taxon>Paractinoplanes</taxon>
    </lineage>
</organism>
<dbReference type="RefSeq" id="WP_020511534.1">
    <property type="nucleotide sequence ID" value="NZ_JBIAZU010000002.1"/>
</dbReference>
<name>A0ABW6WBP8_9ACTN</name>